<sequence>MDFALSPPEPVAPIPAERAAGLITLSADTRSEVTVRASEFASRLEALDVRSPEFTDLLDELLTVGEADMRAAAGVAGTMLDRSLRTAVAPQDGVTTSLASLRRTVAELDPAKLPLTGRKLLGMFPAAAGAKRALDRYRAANEPVNALVVDLRGRQDVLRRDNASIKGERERLWKVMGKLAEAAALAEAVDGAIDAQAGVFDLTDPGRANALRGDVLYPIRQRHQDLLTQLAVSAQGYLALDLVRKNNDELIRGVERAVSTTVSALRVALLVSGALASQRDVLDEVAALQATTDGLIRANTELLDLQSAEIRKASSDPAVATETIRQSFDRIYASIDAIDGFRAEAVAAMAATVESLSGEIRRAEDHLRRSHEGEA</sequence>
<dbReference type="PANTHER" id="PTHR38432">
    <property type="entry name" value="TELA-LIKE PROTEIN SAOUHSC_01408"/>
    <property type="match status" value="1"/>
</dbReference>
<gene>
    <name evidence="2" type="ORF">M8542_46030</name>
</gene>
<name>A0A9X2SPP9_9PSEU</name>
<reference evidence="2" key="1">
    <citation type="submission" date="2022-06" db="EMBL/GenBank/DDBJ databases">
        <title>Amycolatopsis iheyaensis sp. nov., a new species of the genus Amycolatopsis isolated from soil in Iheya island, Japan.</title>
        <authorList>
            <person name="Ngamcharungchit C."/>
            <person name="Kanto H."/>
            <person name="Take A."/>
            <person name="Intra B."/>
            <person name="Matsumoto A."/>
            <person name="Panbangred W."/>
            <person name="Inahashi Y."/>
        </authorList>
    </citation>
    <scope>NUCLEOTIDE SEQUENCE</scope>
    <source>
        <strain evidence="2">OK19-0408</strain>
    </source>
</reference>
<dbReference type="Pfam" id="PF05816">
    <property type="entry name" value="TelA"/>
    <property type="match status" value="1"/>
</dbReference>
<dbReference type="AlphaFoldDB" id="A0A9X2SPP9"/>
<dbReference type="RefSeq" id="WP_257926759.1">
    <property type="nucleotide sequence ID" value="NZ_JAMXQV010000041.1"/>
</dbReference>
<proteinExistence type="inferred from homology"/>
<keyword evidence="3" id="KW-1185">Reference proteome</keyword>
<evidence type="ECO:0000256" key="1">
    <source>
        <dbReference type="ARBA" id="ARBA00005541"/>
    </source>
</evidence>
<dbReference type="Proteomes" id="UP001144096">
    <property type="component" value="Unassembled WGS sequence"/>
</dbReference>
<accession>A0A9X2SPP9</accession>
<organism evidence="2 3">
    <name type="scientific">Amycolatopsis iheyensis</name>
    <dbReference type="NCBI Taxonomy" id="2945988"/>
    <lineage>
        <taxon>Bacteria</taxon>
        <taxon>Bacillati</taxon>
        <taxon>Actinomycetota</taxon>
        <taxon>Actinomycetes</taxon>
        <taxon>Pseudonocardiales</taxon>
        <taxon>Pseudonocardiaceae</taxon>
        <taxon>Amycolatopsis</taxon>
    </lineage>
</organism>
<protein>
    <submittedName>
        <fullName evidence="2">Toxic anion resistance protein</fullName>
    </submittedName>
</protein>
<dbReference type="EMBL" id="JAMXQV010000041">
    <property type="protein sequence ID" value="MCR6490194.1"/>
    <property type="molecule type" value="Genomic_DNA"/>
</dbReference>
<comment type="caution">
    <text evidence="2">The sequence shown here is derived from an EMBL/GenBank/DDBJ whole genome shotgun (WGS) entry which is preliminary data.</text>
</comment>
<evidence type="ECO:0000313" key="3">
    <source>
        <dbReference type="Proteomes" id="UP001144096"/>
    </source>
</evidence>
<comment type="similarity">
    <text evidence="1">Belongs to the TelA family.</text>
</comment>
<dbReference type="PANTHER" id="PTHR38432:SF1">
    <property type="entry name" value="TELA-LIKE PROTEIN SAOUHSC_01408"/>
    <property type="match status" value="1"/>
</dbReference>
<evidence type="ECO:0000313" key="2">
    <source>
        <dbReference type="EMBL" id="MCR6490194.1"/>
    </source>
</evidence>
<dbReference type="InterPro" id="IPR008863">
    <property type="entry name" value="Toxic_anion-R_TelA"/>
</dbReference>